<dbReference type="EMBL" id="CP002985">
    <property type="protein sequence ID" value="AEM46939.1"/>
    <property type="molecule type" value="Genomic_DNA"/>
</dbReference>
<accession>G0JLY9</accession>
<evidence type="ECO:0000313" key="2">
    <source>
        <dbReference type="Proteomes" id="UP000009220"/>
    </source>
</evidence>
<organism evidence="1 2">
    <name type="scientific">Acidithiobacillus ferrivorans SS3</name>
    <dbReference type="NCBI Taxonomy" id="743299"/>
    <lineage>
        <taxon>Bacteria</taxon>
        <taxon>Pseudomonadati</taxon>
        <taxon>Pseudomonadota</taxon>
        <taxon>Acidithiobacillia</taxon>
        <taxon>Acidithiobacillales</taxon>
        <taxon>Acidithiobacillaceae</taxon>
        <taxon>Acidithiobacillus</taxon>
    </lineage>
</organism>
<evidence type="ECO:0000313" key="1">
    <source>
        <dbReference type="EMBL" id="AEM46939.1"/>
    </source>
</evidence>
<sequence>MDLENSGAGQNNDERFKPAWEAIGTGLIKKANEYLSDHAIPVSTLLVHKRTGKIVWLGTESVKPEDLPKDLEHNRKWGFQKAEQFAKDGGVDAYDKVIRVRSWSGQHDADYSVADGILAQTTPCTVS</sequence>
<dbReference type="Proteomes" id="UP000009220">
    <property type="component" value="Chromosome"/>
</dbReference>
<dbReference type="AlphaFoldDB" id="G0JLY9"/>
<dbReference type="KEGG" id="afi:Acife_0741"/>
<name>G0JLY9_9PROT</name>
<dbReference type="STRING" id="743299.Acife_0741"/>
<protein>
    <submittedName>
        <fullName evidence="1">Uncharacterized protein</fullName>
    </submittedName>
</protein>
<dbReference type="HOGENOM" id="CLU_1965758_0_0_6"/>
<gene>
    <name evidence="1" type="ORF">Acife_0741</name>
</gene>
<proteinExistence type="predicted"/>
<reference evidence="1 2" key="1">
    <citation type="journal article" date="2011" name="J. Bacteriol.">
        <title>Draft genome of the psychrotolerant acidophile Acidithiobacillus ferrivorans SS3.</title>
        <authorList>
            <person name="Liljeqvist M."/>
            <person name="Valdes J."/>
            <person name="Holmes D.S."/>
            <person name="Dopson M."/>
        </authorList>
    </citation>
    <scope>NUCLEOTIDE SEQUENCE [LARGE SCALE GENOMIC DNA]</scope>
    <source>
        <strain evidence="1 2">SS3</strain>
    </source>
</reference>